<dbReference type="Proteomes" id="UP000198970">
    <property type="component" value="Chromosome I"/>
</dbReference>
<accession>A0ABY1CC59</accession>
<name>A0ABY1CC59_9FIRM</name>
<evidence type="ECO:0000313" key="1">
    <source>
        <dbReference type="EMBL" id="SET91291.1"/>
    </source>
</evidence>
<protein>
    <submittedName>
        <fullName evidence="1">Uncharacterized protein</fullName>
    </submittedName>
</protein>
<reference evidence="1 2" key="1">
    <citation type="submission" date="2016-10" db="EMBL/GenBank/DDBJ databases">
        <authorList>
            <person name="Varghese N."/>
            <person name="Submissions S."/>
        </authorList>
    </citation>
    <scope>NUCLEOTIDE SEQUENCE [LARGE SCALE GENOMIC DNA]</scope>
    <source>
        <strain evidence="1 2">ATCC 19403</strain>
    </source>
</reference>
<gene>
    <name evidence="1" type="ORF">SAMN02745906_2951</name>
</gene>
<evidence type="ECO:0000313" key="2">
    <source>
        <dbReference type="Proteomes" id="UP000198970"/>
    </source>
</evidence>
<keyword evidence="2" id="KW-1185">Reference proteome</keyword>
<dbReference type="EMBL" id="LT630003">
    <property type="protein sequence ID" value="SET91291.1"/>
    <property type="molecule type" value="Genomic_DNA"/>
</dbReference>
<sequence length="36" mass="4279">MNAEWFGFPDSPRVSKPFYNHKVRETATNIKKRVKV</sequence>
<proteinExistence type="predicted"/>
<organism evidence="1 2">
    <name type="scientific">Lacrimispora sphenoides JCM 1415</name>
    <dbReference type="NCBI Taxonomy" id="1297793"/>
    <lineage>
        <taxon>Bacteria</taxon>
        <taxon>Bacillati</taxon>
        <taxon>Bacillota</taxon>
        <taxon>Clostridia</taxon>
        <taxon>Lachnospirales</taxon>
        <taxon>Lachnospiraceae</taxon>
        <taxon>Lacrimispora</taxon>
    </lineage>
</organism>